<keyword evidence="3" id="KW-1185">Reference proteome</keyword>
<sequence>MSTDATTRLYLIRHGEVDPAWRGRIYGGLEVELSEFGRREAFASAACLAGLPLDGVLTSTLSRAQFTAQLLAEPRGLEPRDHVGLVELDRGDWAGLTFDELESRDPGAHERWLAAPDRERPTNGESLADLAERVRAALQESIRPDVDRTLAVTAHGWVVRVLLCEALGLPLSRAEDLRMRTASIHAIEWRDGRPSRLLGLDLDGPLAP</sequence>
<dbReference type="CDD" id="cd07067">
    <property type="entry name" value="HP_PGM_like"/>
    <property type="match status" value="1"/>
</dbReference>
<reference evidence="2 3" key="1">
    <citation type="submission" date="2019-02" db="EMBL/GenBank/DDBJ databases">
        <title>Deep-cultivation of Planctomycetes and their phenomic and genomic characterization uncovers novel biology.</title>
        <authorList>
            <person name="Wiegand S."/>
            <person name="Jogler M."/>
            <person name="Boedeker C."/>
            <person name="Pinto D."/>
            <person name="Vollmers J."/>
            <person name="Rivas-Marin E."/>
            <person name="Kohn T."/>
            <person name="Peeters S.H."/>
            <person name="Heuer A."/>
            <person name="Rast P."/>
            <person name="Oberbeckmann S."/>
            <person name="Bunk B."/>
            <person name="Jeske O."/>
            <person name="Meyerdierks A."/>
            <person name="Storesund J.E."/>
            <person name="Kallscheuer N."/>
            <person name="Luecker S."/>
            <person name="Lage O.M."/>
            <person name="Pohl T."/>
            <person name="Merkel B.J."/>
            <person name="Hornburger P."/>
            <person name="Mueller R.-W."/>
            <person name="Bruemmer F."/>
            <person name="Labrenz M."/>
            <person name="Spormann A.M."/>
            <person name="Op den Camp H."/>
            <person name="Overmann J."/>
            <person name="Amann R."/>
            <person name="Jetten M.S.M."/>
            <person name="Mascher T."/>
            <person name="Medema M.H."/>
            <person name="Devos D.P."/>
            <person name="Kaster A.-K."/>
            <person name="Ovreas L."/>
            <person name="Rohde M."/>
            <person name="Galperin M.Y."/>
            <person name="Jogler C."/>
        </authorList>
    </citation>
    <scope>NUCLEOTIDE SEQUENCE [LARGE SCALE GENOMIC DNA]</scope>
    <source>
        <strain evidence="2 3">Pla163</strain>
    </source>
</reference>
<dbReference type="GO" id="GO:0016791">
    <property type="term" value="F:phosphatase activity"/>
    <property type="evidence" value="ECO:0007669"/>
    <property type="project" value="TreeGrafter"/>
</dbReference>
<evidence type="ECO:0000313" key="3">
    <source>
        <dbReference type="Proteomes" id="UP000319342"/>
    </source>
</evidence>
<dbReference type="PANTHER" id="PTHR48100">
    <property type="entry name" value="BROAD-SPECIFICITY PHOSPHATASE YOR283W-RELATED"/>
    <property type="match status" value="1"/>
</dbReference>
<gene>
    <name evidence="2" type="primary">pspA</name>
    <name evidence="2" type="ORF">Pla163_21100</name>
</gene>
<dbReference type="PANTHER" id="PTHR48100:SF62">
    <property type="entry name" value="GLUCOSYL-3-PHOSPHOGLYCERATE PHOSPHATASE"/>
    <property type="match status" value="1"/>
</dbReference>
<keyword evidence="2" id="KW-0378">Hydrolase</keyword>
<protein>
    <submittedName>
        <fullName evidence="2">Phosphoserine phosphatase 1</fullName>
        <ecNumber evidence="2">3.1.3.3</ecNumber>
    </submittedName>
</protein>
<dbReference type="Gene3D" id="3.40.50.1240">
    <property type="entry name" value="Phosphoglycerate mutase-like"/>
    <property type="match status" value="1"/>
</dbReference>
<dbReference type="EMBL" id="CP036290">
    <property type="protein sequence ID" value="QDU84990.1"/>
    <property type="molecule type" value="Genomic_DNA"/>
</dbReference>
<dbReference type="Proteomes" id="UP000319342">
    <property type="component" value="Chromosome"/>
</dbReference>
<name>A0A518D0J7_9BACT</name>
<organism evidence="2 3">
    <name type="scientific">Rohdeia mirabilis</name>
    <dbReference type="NCBI Taxonomy" id="2528008"/>
    <lineage>
        <taxon>Bacteria</taxon>
        <taxon>Pseudomonadati</taxon>
        <taxon>Planctomycetota</taxon>
        <taxon>Planctomycetia</taxon>
        <taxon>Planctomycetia incertae sedis</taxon>
        <taxon>Rohdeia</taxon>
    </lineage>
</organism>
<dbReference type="InterPro" id="IPR029033">
    <property type="entry name" value="His_PPase_superfam"/>
</dbReference>
<accession>A0A518D0J7</accession>
<dbReference type="PIRSF" id="PIRSF000709">
    <property type="entry name" value="6PFK_2-Ptase"/>
    <property type="match status" value="1"/>
</dbReference>
<evidence type="ECO:0000256" key="1">
    <source>
        <dbReference type="PIRSR" id="PIRSR613078-2"/>
    </source>
</evidence>
<dbReference type="AlphaFoldDB" id="A0A518D0J7"/>
<dbReference type="RefSeq" id="WP_145187515.1">
    <property type="nucleotide sequence ID" value="NZ_CP036290.1"/>
</dbReference>
<dbReference type="OrthoDB" id="9782128at2"/>
<dbReference type="InterPro" id="IPR050275">
    <property type="entry name" value="PGM_Phosphatase"/>
</dbReference>
<proteinExistence type="predicted"/>
<dbReference type="SUPFAM" id="SSF53254">
    <property type="entry name" value="Phosphoglycerate mutase-like"/>
    <property type="match status" value="1"/>
</dbReference>
<evidence type="ECO:0000313" key="2">
    <source>
        <dbReference type="EMBL" id="QDU84990.1"/>
    </source>
</evidence>
<feature type="binding site" evidence="1">
    <location>
        <position position="63"/>
    </location>
    <ligand>
        <name>substrate</name>
    </ligand>
</feature>
<dbReference type="GO" id="GO:0005737">
    <property type="term" value="C:cytoplasm"/>
    <property type="evidence" value="ECO:0007669"/>
    <property type="project" value="TreeGrafter"/>
</dbReference>
<dbReference type="InterPro" id="IPR013078">
    <property type="entry name" value="His_Pase_superF_clade-1"/>
</dbReference>
<dbReference type="EC" id="3.1.3.3" evidence="2"/>
<dbReference type="Pfam" id="PF00300">
    <property type="entry name" value="His_Phos_1"/>
    <property type="match status" value="1"/>
</dbReference>
<dbReference type="SMART" id="SM00855">
    <property type="entry name" value="PGAM"/>
    <property type="match status" value="1"/>
</dbReference>